<dbReference type="GO" id="GO:0006508">
    <property type="term" value="P:proteolysis"/>
    <property type="evidence" value="ECO:0007669"/>
    <property type="project" value="UniProtKB-KW"/>
</dbReference>
<evidence type="ECO:0000256" key="6">
    <source>
        <dbReference type="PIRNR" id="PIRNR005651"/>
    </source>
</evidence>
<dbReference type="CDD" id="cd03405">
    <property type="entry name" value="SPFH_HflC"/>
    <property type="match status" value="1"/>
</dbReference>
<evidence type="ECO:0000313" key="9">
    <source>
        <dbReference type="Proteomes" id="UP000078070"/>
    </source>
</evidence>
<dbReference type="Gene3D" id="3.30.479.30">
    <property type="entry name" value="Band 7 domain"/>
    <property type="match status" value="1"/>
</dbReference>
<accession>A0A1A9F1V8</accession>
<dbReference type="EMBL" id="CP015839">
    <property type="protein sequence ID" value="ANG64082.1"/>
    <property type="molecule type" value="Genomic_DNA"/>
</dbReference>
<gene>
    <name evidence="8" type="ORF">A8C75_17470</name>
</gene>
<dbReference type="GO" id="GO:0016020">
    <property type="term" value="C:membrane"/>
    <property type="evidence" value="ECO:0007669"/>
    <property type="project" value="UniProtKB-SubCell"/>
</dbReference>
<dbReference type="NCBIfam" id="TIGR01932">
    <property type="entry name" value="hflC"/>
    <property type="match status" value="2"/>
</dbReference>
<dbReference type="Pfam" id="PF01145">
    <property type="entry name" value="Band_7"/>
    <property type="match status" value="1"/>
</dbReference>
<dbReference type="PRINTS" id="PR00721">
    <property type="entry name" value="STOMATIN"/>
</dbReference>
<keyword evidence="4" id="KW-1133">Transmembrane helix</keyword>
<dbReference type="Proteomes" id="UP000078070">
    <property type="component" value="Chromosome"/>
</dbReference>
<name>A0A1A9F1V8_9GAMM</name>
<keyword evidence="3" id="KW-0812">Transmembrane</keyword>
<sequence>MKPRSMLVLVLLLLVFMVGSKSVYIISETERAVLLRFGEIVNDDVTPGLHFKVPFVNVVRKFDGRLLTLDARPQSFLTLEKKRLIVDAFVKWRIQDVGKYYTATSGDEFRAGDVLLSRVENELRNQFGARTLNQVVSGEREELMDQVIQQLSQIAQNELGINVLDVRVKRVELPAEVSESVYQRMRTEREREARELRSRGKELAEGIRADADRQVTIVKANAYREAEETRGEGDASAARVYADAFNRDPEFYSFSRSLTAYRASFGGESGDVLLLKPDSDFFKYLSKPTGP</sequence>
<dbReference type="STRING" id="1821621.A8C75_17470"/>
<comment type="similarity">
    <text evidence="2 6">Belongs to the band 7/mec-2 family. HflC subfamily.</text>
</comment>
<dbReference type="SMART" id="SM00244">
    <property type="entry name" value="PHB"/>
    <property type="match status" value="1"/>
</dbReference>
<dbReference type="PANTHER" id="PTHR42911:SF1">
    <property type="entry name" value="MODULATOR OF FTSH PROTEASE HFLC"/>
    <property type="match status" value="1"/>
</dbReference>
<evidence type="ECO:0000256" key="4">
    <source>
        <dbReference type="ARBA" id="ARBA00022989"/>
    </source>
</evidence>
<dbReference type="SUPFAM" id="SSF117892">
    <property type="entry name" value="Band 7/SPFH domain"/>
    <property type="match status" value="1"/>
</dbReference>
<evidence type="ECO:0000313" key="8">
    <source>
        <dbReference type="EMBL" id="ANG64082.1"/>
    </source>
</evidence>
<dbReference type="InterPro" id="IPR001972">
    <property type="entry name" value="Stomatin_HflK_fam"/>
</dbReference>
<dbReference type="InterPro" id="IPR010200">
    <property type="entry name" value="HflC"/>
</dbReference>
<keyword evidence="8" id="KW-0645">Protease</keyword>
<evidence type="ECO:0000259" key="7">
    <source>
        <dbReference type="SMART" id="SM00244"/>
    </source>
</evidence>
<dbReference type="PIRSF" id="PIRSF005651">
    <property type="entry name" value="HflC"/>
    <property type="match status" value="1"/>
</dbReference>
<evidence type="ECO:0000256" key="1">
    <source>
        <dbReference type="ARBA" id="ARBA00004167"/>
    </source>
</evidence>
<comment type="subcellular location">
    <subcellularLocation>
        <location evidence="1">Membrane</location>
        <topology evidence="1">Single-pass membrane protein</topology>
    </subcellularLocation>
</comment>
<keyword evidence="8" id="KW-0378">Hydrolase</keyword>
<proteinExistence type="inferred from homology"/>
<reference evidence="9" key="1">
    <citation type="submission" date="2016-05" db="EMBL/GenBank/DDBJ databases">
        <authorList>
            <person name="Baek K."/>
            <person name="Yang S.-J."/>
        </authorList>
    </citation>
    <scope>NUCLEOTIDE SEQUENCE [LARGE SCALE GENOMIC DNA]</scope>
    <source>
        <strain evidence="9">ST58-10</strain>
    </source>
</reference>
<evidence type="ECO:0000256" key="5">
    <source>
        <dbReference type="ARBA" id="ARBA00023136"/>
    </source>
</evidence>
<dbReference type="PANTHER" id="PTHR42911">
    <property type="entry name" value="MODULATOR OF FTSH PROTEASE HFLC"/>
    <property type="match status" value="1"/>
</dbReference>
<keyword evidence="9" id="KW-1185">Reference proteome</keyword>
<dbReference type="AlphaFoldDB" id="A0A1A9F1V8"/>
<dbReference type="GO" id="GO:0008233">
    <property type="term" value="F:peptidase activity"/>
    <property type="evidence" value="ECO:0007669"/>
    <property type="project" value="UniProtKB-KW"/>
</dbReference>
<organism evidence="8 9">
    <name type="scientific">Marinobacterium aestuarii</name>
    <dbReference type="NCBI Taxonomy" id="1821621"/>
    <lineage>
        <taxon>Bacteria</taxon>
        <taxon>Pseudomonadati</taxon>
        <taxon>Pseudomonadota</taxon>
        <taxon>Gammaproteobacteria</taxon>
        <taxon>Oceanospirillales</taxon>
        <taxon>Oceanospirillaceae</taxon>
        <taxon>Marinobacterium</taxon>
    </lineage>
</organism>
<feature type="domain" description="Band 7" evidence="7">
    <location>
        <begin position="21"/>
        <end position="185"/>
    </location>
</feature>
<comment type="function">
    <text evidence="6">HflC and HflK could regulate a protease.</text>
</comment>
<dbReference type="OrthoDB" id="9812991at2"/>
<evidence type="ECO:0000256" key="3">
    <source>
        <dbReference type="ARBA" id="ARBA00022692"/>
    </source>
</evidence>
<dbReference type="InterPro" id="IPR001107">
    <property type="entry name" value="Band_7"/>
</dbReference>
<dbReference type="KEGG" id="mars:A8C75_17470"/>
<reference evidence="8 9" key="2">
    <citation type="journal article" date="2018" name="Int. J. Syst. Evol. Microbiol.">
        <title>Marinobacterium aestuarii sp. nov., a benzene-degrading marine bacterium isolated from estuary sediment.</title>
        <authorList>
            <person name="Bae S.S."/>
            <person name="Jung J."/>
            <person name="Chung D."/>
            <person name="Baek K."/>
        </authorList>
    </citation>
    <scope>NUCLEOTIDE SEQUENCE [LARGE SCALE GENOMIC DNA]</scope>
    <source>
        <strain evidence="8 9">ST58-10</strain>
    </source>
</reference>
<evidence type="ECO:0000256" key="2">
    <source>
        <dbReference type="ARBA" id="ARBA00007862"/>
    </source>
</evidence>
<keyword evidence="5" id="KW-0472">Membrane</keyword>
<dbReference type="RefSeq" id="WP_067385376.1">
    <property type="nucleotide sequence ID" value="NZ_CP015839.1"/>
</dbReference>
<dbReference type="InterPro" id="IPR036013">
    <property type="entry name" value="Band_7/SPFH_dom_sf"/>
</dbReference>
<protein>
    <recommendedName>
        <fullName evidence="6">Protein HflC</fullName>
    </recommendedName>
</protein>